<dbReference type="PANTHER" id="PTHR33264">
    <property type="entry name" value="EXPRESSED PROTEIN"/>
    <property type="match status" value="1"/>
</dbReference>
<dbReference type="AlphaFoldDB" id="A0A7J9LPI1"/>
<dbReference type="OrthoDB" id="689054at2759"/>
<dbReference type="Proteomes" id="UP000593576">
    <property type="component" value="Unassembled WGS sequence"/>
</dbReference>
<keyword evidence="3" id="KW-1185">Reference proteome</keyword>
<sequence>MIEEIQMEGNSHRGKGRSARKKKNAIDEGEKEGGDLMECSGKYCGSCTAAVIADCVAICCCPCALLNFLTLALIKLPWKMGRRCLGFGKMKRKRKKSSGTVNEGDGNFKGRVRVEQEIWEFPAGFEEEEEEMGKFGARFEAESVWLELYQIGHWGFGRVSFTAPQLVGRPGGPFVIEEPMMKEVDNVD</sequence>
<gene>
    <name evidence="2" type="ORF">Goshw_019733</name>
</gene>
<dbReference type="PANTHER" id="PTHR33264:SF6">
    <property type="entry name" value="OS01G0638800 PROTEIN"/>
    <property type="match status" value="1"/>
</dbReference>
<feature type="region of interest" description="Disordered" evidence="1">
    <location>
        <begin position="1"/>
        <end position="27"/>
    </location>
</feature>
<feature type="compositionally biased region" description="Basic residues" evidence="1">
    <location>
        <begin position="12"/>
        <end position="23"/>
    </location>
</feature>
<protein>
    <submittedName>
        <fullName evidence="2">Uncharacterized protein</fullName>
    </submittedName>
</protein>
<name>A0A7J9LPI1_GOSSC</name>
<evidence type="ECO:0000313" key="2">
    <source>
        <dbReference type="EMBL" id="MBA0860650.1"/>
    </source>
</evidence>
<accession>A0A7J9LPI1</accession>
<dbReference type="EMBL" id="JABFAF010000007">
    <property type="protein sequence ID" value="MBA0860650.1"/>
    <property type="molecule type" value="Genomic_DNA"/>
</dbReference>
<proteinExistence type="predicted"/>
<evidence type="ECO:0000313" key="3">
    <source>
        <dbReference type="Proteomes" id="UP000593576"/>
    </source>
</evidence>
<reference evidence="2 3" key="1">
    <citation type="journal article" date="2019" name="Genome Biol. Evol.">
        <title>Insights into the evolution of the New World diploid cottons (Gossypium, subgenus Houzingenia) based on genome sequencing.</title>
        <authorList>
            <person name="Grover C.E."/>
            <person name="Arick M.A. 2nd"/>
            <person name="Thrash A."/>
            <person name="Conover J.L."/>
            <person name="Sanders W.S."/>
            <person name="Peterson D.G."/>
            <person name="Frelichowski J.E."/>
            <person name="Scheffler J.A."/>
            <person name="Scheffler B.E."/>
            <person name="Wendel J.F."/>
        </authorList>
    </citation>
    <scope>NUCLEOTIDE SEQUENCE [LARGE SCALE GENOMIC DNA]</scope>
    <source>
        <strain evidence="2">1</strain>
        <tissue evidence="2">Leaf</tissue>
    </source>
</reference>
<evidence type="ECO:0000256" key="1">
    <source>
        <dbReference type="SAM" id="MobiDB-lite"/>
    </source>
</evidence>
<organism evidence="2 3">
    <name type="scientific">Gossypium schwendimanii</name>
    <name type="common">Cotton</name>
    <dbReference type="NCBI Taxonomy" id="34291"/>
    <lineage>
        <taxon>Eukaryota</taxon>
        <taxon>Viridiplantae</taxon>
        <taxon>Streptophyta</taxon>
        <taxon>Embryophyta</taxon>
        <taxon>Tracheophyta</taxon>
        <taxon>Spermatophyta</taxon>
        <taxon>Magnoliopsida</taxon>
        <taxon>eudicotyledons</taxon>
        <taxon>Gunneridae</taxon>
        <taxon>Pentapetalae</taxon>
        <taxon>rosids</taxon>
        <taxon>malvids</taxon>
        <taxon>Malvales</taxon>
        <taxon>Malvaceae</taxon>
        <taxon>Malvoideae</taxon>
        <taxon>Gossypium</taxon>
    </lineage>
</organism>
<comment type="caution">
    <text evidence="2">The sequence shown here is derived from an EMBL/GenBank/DDBJ whole genome shotgun (WGS) entry which is preliminary data.</text>
</comment>